<sequence length="78" mass="9053">MNKINNINRRKFLEIFGCCTCSLMITSCTTAPITERKQLKLLPEHTLNRQAAQIYENVKRKTKLSTDKKQLQEIKDIG</sequence>
<accession>A0A382NW92</accession>
<dbReference type="EMBL" id="UINC01103213">
    <property type="protein sequence ID" value="SVC65423.1"/>
    <property type="molecule type" value="Genomic_DNA"/>
</dbReference>
<name>A0A382NW92_9ZZZZ</name>
<protein>
    <submittedName>
        <fullName evidence="1">Uncharacterized protein</fullName>
    </submittedName>
</protein>
<dbReference type="AlphaFoldDB" id="A0A382NW92"/>
<dbReference type="PROSITE" id="PS51257">
    <property type="entry name" value="PROKAR_LIPOPROTEIN"/>
    <property type="match status" value="1"/>
</dbReference>
<proteinExistence type="predicted"/>
<evidence type="ECO:0000313" key="1">
    <source>
        <dbReference type="EMBL" id="SVC65423.1"/>
    </source>
</evidence>
<reference evidence="1" key="1">
    <citation type="submission" date="2018-05" db="EMBL/GenBank/DDBJ databases">
        <authorList>
            <person name="Lanie J.A."/>
            <person name="Ng W.-L."/>
            <person name="Kazmierczak K.M."/>
            <person name="Andrzejewski T.M."/>
            <person name="Davidsen T.M."/>
            <person name="Wayne K.J."/>
            <person name="Tettelin H."/>
            <person name="Glass J.I."/>
            <person name="Rusch D."/>
            <person name="Podicherti R."/>
            <person name="Tsui H.-C.T."/>
            <person name="Winkler M.E."/>
        </authorList>
    </citation>
    <scope>NUCLEOTIDE SEQUENCE</scope>
</reference>
<organism evidence="1">
    <name type="scientific">marine metagenome</name>
    <dbReference type="NCBI Taxonomy" id="408172"/>
    <lineage>
        <taxon>unclassified sequences</taxon>
        <taxon>metagenomes</taxon>
        <taxon>ecological metagenomes</taxon>
    </lineage>
</organism>
<feature type="non-terminal residue" evidence="1">
    <location>
        <position position="78"/>
    </location>
</feature>
<gene>
    <name evidence="1" type="ORF">METZ01_LOCUS318277</name>
</gene>